<feature type="transmembrane region" description="Helical" evidence="6">
    <location>
        <begin position="136"/>
        <end position="153"/>
    </location>
</feature>
<evidence type="ECO:0000256" key="1">
    <source>
        <dbReference type="ARBA" id="ARBA00022475"/>
    </source>
</evidence>
<evidence type="ECO:0000256" key="4">
    <source>
        <dbReference type="ARBA" id="ARBA00022989"/>
    </source>
</evidence>
<feature type="transmembrane region" description="Helical" evidence="6">
    <location>
        <begin position="95"/>
        <end position="116"/>
    </location>
</feature>
<dbReference type="GO" id="GO:0008961">
    <property type="term" value="F:phosphatidylglycerol-prolipoprotein diacylglyceryl transferase activity"/>
    <property type="evidence" value="ECO:0007669"/>
    <property type="project" value="InterPro"/>
</dbReference>
<evidence type="ECO:0000256" key="5">
    <source>
        <dbReference type="ARBA" id="ARBA00023136"/>
    </source>
</evidence>
<dbReference type="GO" id="GO:0042158">
    <property type="term" value="P:lipoprotein biosynthetic process"/>
    <property type="evidence" value="ECO:0007669"/>
    <property type="project" value="InterPro"/>
</dbReference>
<evidence type="ECO:0000256" key="2">
    <source>
        <dbReference type="ARBA" id="ARBA00022679"/>
    </source>
</evidence>
<reference evidence="7 8" key="1">
    <citation type="submission" date="2020-02" db="EMBL/GenBank/DDBJ databases">
        <title>Draft genome sequence of Haematococcus lacustris strain NIES-144.</title>
        <authorList>
            <person name="Morimoto D."/>
            <person name="Nakagawa S."/>
            <person name="Yoshida T."/>
            <person name="Sawayama S."/>
        </authorList>
    </citation>
    <scope>NUCLEOTIDE SEQUENCE [LARGE SCALE GENOMIC DNA]</scope>
    <source>
        <strain evidence="7 8">NIES-144</strain>
    </source>
</reference>
<evidence type="ECO:0000256" key="6">
    <source>
        <dbReference type="SAM" id="Phobius"/>
    </source>
</evidence>
<keyword evidence="5 6" id="KW-0472">Membrane</keyword>
<dbReference type="Proteomes" id="UP000485058">
    <property type="component" value="Unassembled WGS sequence"/>
</dbReference>
<gene>
    <name evidence="7" type="ORF">HaLaN_02252</name>
</gene>
<dbReference type="EMBL" id="BLLF01000095">
    <property type="protein sequence ID" value="GFH07453.1"/>
    <property type="molecule type" value="Genomic_DNA"/>
</dbReference>
<keyword evidence="2" id="KW-0808">Transferase</keyword>
<dbReference type="PANTHER" id="PTHR30589">
    <property type="entry name" value="PROLIPOPROTEIN DIACYLGLYCERYL TRANSFERASE"/>
    <property type="match status" value="1"/>
</dbReference>
<evidence type="ECO:0000256" key="3">
    <source>
        <dbReference type="ARBA" id="ARBA00022692"/>
    </source>
</evidence>
<dbReference type="PANTHER" id="PTHR30589:SF0">
    <property type="entry name" value="PHOSPHATIDYLGLYCEROL--PROLIPOPROTEIN DIACYLGLYCERYL TRANSFERASE"/>
    <property type="match status" value="1"/>
</dbReference>
<dbReference type="Pfam" id="PF01790">
    <property type="entry name" value="LGT"/>
    <property type="match status" value="1"/>
</dbReference>
<dbReference type="AlphaFoldDB" id="A0A699YBK9"/>
<proteinExistence type="predicted"/>
<keyword evidence="4 6" id="KW-1133">Transmembrane helix</keyword>
<organism evidence="7 8">
    <name type="scientific">Haematococcus lacustris</name>
    <name type="common">Green alga</name>
    <name type="synonym">Haematococcus pluvialis</name>
    <dbReference type="NCBI Taxonomy" id="44745"/>
    <lineage>
        <taxon>Eukaryota</taxon>
        <taxon>Viridiplantae</taxon>
        <taxon>Chlorophyta</taxon>
        <taxon>core chlorophytes</taxon>
        <taxon>Chlorophyceae</taxon>
        <taxon>CS clade</taxon>
        <taxon>Chlamydomonadales</taxon>
        <taxon>Haematococcaceae</taxon>
        <taxon>Haematococcus</taxon>
    </lineage>
</organism>
<keyword evidence="3 6" id="KW-0812">Transmembrane</keyword>
<comment type="caution">
    <text evidence="7">The sequence shown here is derived from an EMBL/GenBank/DDBJ whole genome shotgun (WGS) entry which is preliminary data.</text>
</comment>
<protein>
    <submittedName>
        <fullName evidence="7">Uncharacterized protein</fullName>
    </submittedName>
</protein>
<dbReference type="GO" id="GO:0005886">
    <property type="term" value="C:plasma membrane"/>
    <property type="evidence" value="ECO:0007669"/>
    <property type="project" value="InterPro"/>
</dbReference>
<feature type="non-terminal residue" evidence="7">
    <location>
        <position position="1"/>
    </location>
</feature>
<accession>A0A699YBK9</accession>
<evidence type="ECO:0000313" key="7">
    <source>
        <dbReference type="EMBL" id="GFH07453.1"/>
    </source>
</evidence>
<feature type="transmembrane region" description="Helical" evidence="6">
    <location>
        <begin position="173"/>
        <end position="192"/>
    </location>
</feature>
<sequence length="238" mass="25759">MAVIALAPGAGLRSKASSNKRQGRAVHHFITALVDHDASKRYGIYVAKYAQLISACTQDSVALLRCGPTTDDLKAGLGGLRLPVFVVGSPVWGRLAGRCSVVSFGVFTTLATFIYLWLTQWQMDASGMGRLAPSEFLLMYACCITFVKLLPLHSIGWQKVLAEPMKYLVQTSFYAQGAIFGGALFIALDAYWRKTSPLQLLDAVALFVMAGEMVGRLGCHYYGCCFGRPLAPPAQPPS</sequence>
<name>A0A699YBK9_HAELA</name>
<keyword evidence="1" id="KW-1003">Cell membrane</keyword>
<evidence type="ECO:0000313" key="8">
    <source>
        <dbReference type="Proteomes" id="UP000485058"/>
    </source>
</evidence>
<dbReference type="InterPro" id="IPR001640">
    <property type="entry name" value="Lgt"/>
</dbReference>
<feature type="non-terminal residue" evidence="7">
    <location>
        <position position="238"/>
    </location>
</feature>
<keyword evidence="8" id="KW-1185">Reference proteome</keyword>